<name>A0A086CIM5_9CHRO</name>
<reference evidence="3 4" key="1">
    <citation type="submission" date="2014-08" db="EMBL/GenBank/DDBJ databases">
        <title>Comparative genomics reveals surprising divergence of two closely related strains of uncultivated UCYN-A cyanobacteria.</title>
        <authorList>
            <person name="Bombar D."/>
            <person name="Heller P."/>
            <person name="Sanchez-Baracaldo P."/>
            <person name="Carter B.J."/>
            <person name="Zert J.P."/>
        </authorList>
    </citation>
    <scope>NUCLEOTIDE SEQUENCE [LARGE SCALE GENOMIC DNA]</scope>
</reference>
<feature type="transmembrane region" description="Helical" evidence="2">
    <location>
        <begin position="38"/>
        <end position="56"/>
    </location>
</feature>
<feature type="region of interest" description="Disordered" evidence="1">
    <location>
        <begin position="122"/>
        <end position="220"/>
    </location>
</feature>
<dbReference type="InterPro" id="IPR010004">
    <property type="entry name" value="Uncharacterised_Ycf66"/>
</dbReference>
<evidence type="ECO:0000313" key="3">
    <source>
        <dbReference type="EMBL" id="KFF42039.1"/>
    </source>
</evidence>
<comment type="caution">
    <text evidence="3">The sequence shown here is derived from an EMBL/GenBank/DDBJ whole genome shotgun (WGS) entry which is preliminary data.</text>
</comment>
<dbReference type="STRING" id="1527444.ucyna2_00097"/>
<dbReference type="AlphaFoldDB" id="A0A086CIM5"/>
<dbReference type="Pfam" id="PF07444">
    <property type="entry name" value="Ycf66_N"/>
    <property type="match status" value="1"/>
</dbReference>
<feature type="compositionally biased region" description="Basic and acidic residues" evidence="1">
    <location>
        <begin position="173"/>
        <end position="183"/>
    </location>
</feature>
<gene>
    <name evidence="3" type="ORF">ucyna2_00097</name>
</gene>
<feature type="compositionally biased region" description="Basic residues" evidence="1">
    <location>
        <begin position="154"/>
        <end position="169"/>
    </location>
</feature>
<feature type="transmembrane region" description="Helical" evidence="2">
    <location>
        <begin position="62"/>
        <end position="79"/>
    </location>
</feature>
<feature type="compositionally biased region" description="Basic and acidic residues" evidence="1">
    <location>
        <begin position="137"/>
        <end position="153"/>
    </location>
</feature>
<keyword evidence="2" id="KW-0472">Membrane</keyword>
<proteinExistence type="predicted"/>
<dbReference type="EMBL" id="JPSP01000001">
    <property type="protein sequence ID" value="KFF42039.1"/>
    <property type="molecule type" value="Genomic_DNA"/>
</dbReference>
<dbReference type="Proteomes" id="UP000028922">
    <property type="component" value="Unassembled WGS sequence"/>
</dbReference>
<evidence type="ECO:0000256" key="1">
    <source>
        <dbReference type="SAM" id="MobiDB-lite"/>
    </source>
</evidence>
<dbReference type="eggNOG" id="COG0515">
    <property type="taxonomic scope" value="Bacteria"/>
</dbReference>
<keyword evidence="2" id="KW-1133">Transmembrane helix</keyword>
<feature type="compositionally biased region" description="Polar residues" evidence="1">
    <location>
        <begin position="187"/>
        <end position="220"/>
    </location>
</feature>
<organism evidence="3 4">
    <name type="scientific">Candidatus Atelocyanobacterium thalassa isolate SIO64986</name>
    <dbReference type="NCBI Taxonomy" id="1527444"/>
    <lineage>
        <taxon>Bacteria</taxon>
        <taxon>Bacillati</taxon>
        <taxon>Cyanobacteriota</taxon>
        <taxon>Cyanophyceae</taxon>
        <taxon>Oscillatoriophycideae</taxon>
        <taxon>Chroococcales</taxon>
        <taxon>Aphanothecaceae</taxon>
        <taxon>Candidatus Atelocyanobacterium</taxon>
        <taxon>Candidatus Atelocyanobacterium thalassae</taxon>
    </lineage>
</organism>
<feature type="transmembrane region" description="Helical" evidence="2">
    <location>
        <begin position="6"/>
        <end position="26"/>
    </location>
</feature>
<keyword evidence="2" id="KW-0812">Transmembrane</keyword>
<feature type="region of interest" description="Disordered" evidence="1">
    <location>
        <begin position="233"/>
        <end position="255"/>
    </location>
</feature>
<protein>
    <submittedName>
        <fullName evidence="3">Ycf66 protein</fullName>
    </submittedName>
</protein>
<evidence type="ECO:0000313" key="4">
    <source>
        <dbReference type="Proteomes" id="UP000028922"/>
    </source>
</evidence>
<evidence type="ECO:0000256" key="2">
    <source>
        <dbReference type="SAM" id="Phobius"/>
    </source>
</evidence>
<sequence length="255" mass="29343">MVNFGLNSASVLGIFLAIAGAGLYFLRSVRPELSRDHDIFFAAVGLLCGLILLFQGWRLDPILQFGQFLLTGSAIFFAAESIRLRGATTEQAKRSSSFIDNGRRVSKTRLYTEAELDNLDSYEDKSQSYRNNPRLKGTSDLRNNRRSGNEERVRRSRSNRSSSRVKPRSNRNFTHDYDVRKSVNDMWENSSPSSSSQVYRKNRPQFNKQNKSKNFSSETSNYNHIDYVDYQPLEKSESEYKEENNNLKDIGNFDK</sequence>
<accession>A0A086CIM5</accession>
<dbReference type="PATRIC" id="fig|1527444.3.peg.97"/>